<keyword evidence="5" id="KW-1185">Reference proteome</keyword>
<dbReference type="InterPro" id="IPR045175">
    <property type="entry name" value="M28_fam"/>
</dbReference>
<proteinExistence type="predicted"/>
<dbReference type="Proteomes" id="UP000442707">
    <property type="component" value="Unassembled WGS sequence"/>
</dbReference>
<evidence type="ECO:0000256" key="2">
    <source>
        <dbReference type="SAM" id="Phobius"/>
    </source>
</evidence>
<dbReference type="PANTHER" id="PTHR12147">
    <property type="entry name" value="METALLOPEPTIDASE M28 FAMILY MEMBER"/>
    <property type="match status" value="1"/>
</dbReference>
<evidence type="ECO:0000313" key="5">
    <source>
        <dbReference type="Proteomes" id="UP000442707"/>
    </source>
</evidence>
<keyword evidence="2" id="KW-0472">Membrane</keyword>
<comment type="caution">
    <text evidence="4">The sequence shown here is derived from an EMBL/GenBank/DDBJ whole genome shotgun (WGS) entry which is preliminary data.</text>
</comment>
<dbReference type="PANTHER" id="PTHR12147:SF26">
    <property type="entry name" value="PEPTIDASE M28 DOMAIN-CONTAINING PROTEIN"/>
    <property type="match status" value="1"/>
</dbReference>
<feature type="domain" description="Peptidase M28" evidence="3">
    <location>
        <begin position="128"/>
        <end position="310"/>
    </location>
</feature>
<keyword evidence="4" id="KW-0378">Hydrolase</keyword>
<keyword evidence="2" id="KW-1133">Transmembrane helix</keyword>
<dbReference type="GO" id="GO:0008235">
    <property type="term" value="F:metalloexopeptidase activity"/>
    <property type="evidence" value="ECO:0007669"/>
    <property type="project" value="InterPro"/>
</dbReference>
<gene>
    <name evidence="4" type="ORF">F7R91_31430</name>
</gene>
<evidence type="ECO:0000259" key="3">
    <source>
        <dbReference type="Pfam" id="PF04389"/>
    </source>
</evidence>
<dbReference type="Gene3D" id="3.40.630.10">
    <property type="entry name" value="Zn peptidases"/>
    <property type="match status" value="1"/>
</dbReference>
<accession>A0A6H9USD4</accession>
<dbReference type="Pfam" id="PF04389">
    <property type="entry name" value="Peptidase_M28"/>
    <property type="match status" value="1"/>
</dbReference>
<evidence type="ECO:0000256" key="1">
    <source>
        <dbReference type="SAM" id="MobiDB-lite"/>
    </source>
</evidence>
<keyword evidence="2" id="KW-0812">Transmembrane</keyword>
<name>A0A6H9USD4_9ACTN</name>
<dbReference type="AlphaFoldDB" id="A0A6H9USD4"/>
<evidence type="ECO:0000313" key="4">
    <source>
        <dbReference type="EMBL" id="KAB1141726.1"/>
    </source>
</evidence>
<feature type="transmembrane region" description="Helical" evidence="2">
    <location>
        <begin position="33"/>
        <end position="54"/>
    </location>
</feature>
<dbReference type="EMBL" id="VZRB01000029">
    <property type="protein sequence ID" value="KAB1141726.1"/>
    <property type="molecule type" value="Genomic_DNA"/>
</dbReference>
<dbReference type="SUPFAM" id="SSF53187">
    <property type="entry name" value="Zn-dependent exopeptidases"/>
    <property type="match status" value="1"/>
</dbReference>
<dbReference type="InterPro" id="IPR007484">
    <property type="entry name" value="Peptidase_M28"/>
</dbReference>
<organism evidence="4 5">
    <name type="scientific">Streptomyces luteolifulvus</name>
    <dbReference type="NCBI Taxonomy" id="2615112"/>
    <lineage>
        <taxon>Bacteria</taxon>
        <taxon>Bacillati</taxon>
        <taxon>Actinomycetota</taxon>
        <taxon>Actinomycetes</taxon>
        <taxon>Kitasatosporales</taxon>
        <taxon>Streptomycetaceae</taxon>
        <taxon>Streptomyces</taxon>
    </lineage>
</organism>
<sequence length="320" mass="33878">MHPISTPGRPTADPRTSGPRTPRLRASSRLRRTTAALGLNAVLVGVLVGVPAAAAERRADLTPPVVTADEVMPHLDVLQRIADRSGGNRAHGTRGYRDSVAYVKAVLDRAGFRTTLHRFTHDGATSYNLLADWPGGDPEHVVFAGAHLDSVADGPGINDNGSGSAALLATALEVSKAGLRPDRHLRFAWWGAEEVGLVGSSAYVRDLPAAERERIDVYLNVDMAGTRNSGRWLVVHDDTAAAEAFEGYFAARNLPTIGIGIGGSDHVSFGDVGIPVGGFATGIDECTHAACDRVENVDPQTETISTNAVISTVWQLAARR</sequence>
<dbReference type="GO" id="GO:0006508">
    <property type="term" value="P:proteolysis"/>
    <property type="evidence" value="ECO:0007669"/>
    <property type="project" value="InterPro"/>
</dbReference>
<reference evidence="4 5" key="1">
    <citation type="submission" date="2019-09" db="EMBL/GenBank/DDBJ databases">
        <title>Screening of Novel Bioactive Compounds from Soil-Associated.</title>
        <authorList>
            <person name="Zhao S."/>
        </authorList>
    </citation>
    <scope>NUCLEOTIDE SEQUENCE [LARGE SCALE GENOMIC DNA]</scope>
    <source>
        <strain evidence="4 5">HIT-DPA4</strain>
    </source>
</reference>
<feature type="region of interest" description="Disordered" evidence="1">
    <location>
        <begin position="1"/>
        <end position="25"/>
    </location>
</feature>
<protein>
    <submittedName>
        <fullName evidence="4">M20/M25/M40 family metallo-hydrolase</fullName>
    </submittedName>
</protein>